<proteinExistence type="predicted"/>
<keyword evidence="1" id="KW-0812">Transmembrane</keyword>
<dbReference type="InterPro" id="IPR008490">
    <property type="entry name" value="Transposase_InsH_N"/>
</dbReference>
<name>A0A2U8DU38_9CLOT</name>
<protein>
    <recommendedName>
        <fullName evidence="2">Transposase InsH N-terminal domain-containing protein</fullName>
    </recommendedName>
</protein>
<dbReference type="AlphaFoldDB" id="A0A2U8DU38"/>
<gene>
    <name evidence="3" type="ORF">B9W14_14075</name>
</gene>
<dbReference type="OrthoDB" id="1706305at2"/>
<dbReference type="Proteomes" id="UP000244910">
    <property type="component" value="Chromosome"/>
</dbReference>
<dbReference type="RefSeq" id="WP_108849484.1">
    <property type="nucleotide sequence ID" value="NZ_CP020953.1"/>
</dbReference>
<evidence type="ECO:0000313" key="3">
    <source>
        <dbReference type="EMBL" id="AWI05582.1"/>
    </source>
</evidence>
<keyword evidence="1" id="KW-1133">Transmembrane helix</keyword>
<sequence length="493" mass="57152">MFCLNKIKQLNIFEQISELKHMTTKQRVGFIDLLANNFDINTFIPNSFKEHYYSDLGKDRKYELSSVLSALLIMQIFHIPTTVLLTVFLIFSTEIREFCGFYKSIPDESFFSRFKTTFESDLGNLFNSMVLKVIDICEDINNNLPDNSPEKNLNSKLIYDTSGLKPKVKENNPKTLVSEVNRQKSYAKATNKQNFNPYAAAYKNMPKFAQANPNIKLDFVNGHFGYFYKFGLLTNGWGIPLSIKFFDEDFYKSIDKKEFDTPEEQKYFYDNASLKPVIMPFLQTLKTNSSFRFKTFLGDSEFDSYDNFGLLKHLEFKKVFIPLNTRNQSNNKIGDLEYDVEGIPLCPLTKEPFKSEGPCKGKNRSLRFKFTCPKSRRDKQGKCYHTCENPCTNNKSGRMTYVYPDKDFRLYPGVQRNSSEWDETYPIRACIERSIASLKCNPCIEHPRTVNTTTMRSDLYLTAISKLINVILAYAINNVEYIRSINKLLKIAA</sequence>
<dbReference type="KEGG" id="cdrk:B9W14_14075"/>
<organism evidence="3 4">
    <name type="scientific">Clostridium drakei</name>
    <dbReference type="NCBI Taxonomy" id="332101"/>
    <lineage>
        <taxon>Bacteria</taxon>
        <taxon>Bacillati</taxon>
        <taxon>Bacillota</taxon>
        <taxon>Clostridia</taxon>
        <taxon>Eubacteriales</taxon>
        <taxon>Clostridiaceae</taxon>
        <taxon>Clostridium</taxon>
    </lineage>
</organism>
<accession>A0A2U8DU38</accession>
<evidence type="ECO:0000313" key="4">
    <source>
        <dbReference type="Proteomes" id="UP000244910"/>
    </source>
</evidence>
<feature type="transmembrane region" description="Helical" evidence="1">
    <location>
        <begin position="67"/>
        <end position="91"/>
    </location>
</feature>
<keyword evidence="1" id="KW-0472">Membrane</keyword>
<feature type="domain" description="Transposase InsH N-terminal" evidence="2">
    <location>
        <begin position="30"/>
        <end position="115"/>
    </location>
</feature>
<keyword evidence="4" id="KW-1185">Reference proteome</keyword>
<evidence type="ECO:0000259" key="2">
    <source>
        <dbReference type="Pfam" id="PF05598"/>
    </source>
</evidence>
<dbReference type="Pfam" id="PF05598">
    <property type="entry name" value="DUF772"/>
    <property type="match status" value="1"/>
</dbReference>
<reference evidence="4" key="1">
    <citation type="submission" date="2017-04" db="EMBL/GenBank/DDBJ databases">
        <authorList>
            <person name="Song Y."/>
            <person name="Cho B.-K."/>
        </authorList>
    </citation>
    <scope>NUCLEOTIDE SEQUENCE [LARGE SCALE GENOMIC DNA]</scope>
    <source>
        <strain evidence="4">SL1</strain>
    </source>
</reference>
<dbReference type="EMBL" id="CP020953">
    <property type="protein sequence ID" value="AWI05582.1"/>
    <property type="molecule type" value="Genomic_DNA"/>
</dbReference>
<evidence type="ECO:0000256" key="1">
    <source>
        <dbReference type="SAM" id="Phobius"/>
    </source>
</evidence>